<dbReference type="eggNOG" id="COG1475">
    <property type="taxonomic scope" value="Bacteria"/>
</dbReference>
<feature type="compositionally biased region" description="Basic and acidic residues" evidence="1">
    <location>
        <begin position="15"/>
        <end position="27"/>
    </location>
</feature>
<reference evidence="3 4" key="1">
    <citation type="journal article" date="2014" name="Genome Announc.">
        <title>Draft Genome Sequence of Cytophaga fermentans JCM 21142T, a Facultative Anaerobe Isolated from Marine Mud.</title>
        <authorList>
            <person name="Starns D."/>
            <person name="Oshima K."/>
            <person name="Suda W."/>
            <person name="Iino T."/>
            <person name="Yuki M."/>
            <person name="Inoue J."/>
            <person name="Kitamura K."/>
            <person name="Iida T."/>
            <person name="Darby A."/>
            <person name="Hattori M."/>
            <person name="Ohkuma M."/>
        </authorList>
    </citation>
    <scope>NUCLEOTIDE SEQUENCE [LARGE SCALE GENOMIC DNA]</scope>
    <source>
        <strain evidence="3 4">JCM 21142</strain>
    </source>
</reference>
<evidence type="ECO:0000256" key="1">
    <source>
        <dbReference type="SAM" id="MobiDB-lite"/>
    </source>
</evidence>
<feature type="domain" description="ParB C-terminal dimerisation" evidence="2">
    <location>
        <begin position="31"/>
        <end position="75"/>
    </location>
</feature>
<dbReference type="Pfam" id="PF23552">
    <property type="entry name" value="ParB_C"/>
    <property type="match status" value="1"/>
</dbReference>
<sequence>MRKVEEVVRELNAPKAEKEPAKDKAALPEEYKQLSDQISSVFNTKVQFNRSEKGNGKIVIPFKSDEDLERIIAILDKANTKE</sequence>
<dbReference type="Proteomes" id="UP000019402">
    <property type="component" value="Unassembled WGS sequence"/>
</dbReference>
<dbReference type="EMBL" id="BAMD01000088">
    <property type="protein sequence ID" value="GAF05448.1"/>
    <property type="molecule type" value="Genomic_DNA"/>
</dbReference>
<comment type="caution">
    <text evidence="3">The sequence shown here is derived from an EMBL/GenBank/DDBJ whole genome shotgun (WGS) entry which is preliminary data.</text>
</comment>
<dbReference type="InterPro" id="IPR057240">
    <property type="entry name" value="ParB_dimer_C"/>
</dbReference>
<dbReference type="AlphaFoldDB" id="W7YD78"/>
<keyword evidence="4" id="KW-1185">Reference proteome</keyword>
<evidence type="ECO:0000259" key="2">
    <source>
        <dbReference type="Pfam" id="PF23552"/>
    </source>
</evidence>
<proteinExistence type="predicted"/>
<dbReference type="Gene3D" id="3.10.20.90">
    <property type="entry name" value="Phosphatidylinositol 3-kinase Catalytic Subunit, Chain A, domain 1"/>
    <property type="match status" value="1"/>
</dbReference>
<protein>
    <recommendedName>
        <fullName evidence="2">ParB C-terminal dimerisation domain-containing protein</fullName>
    </recommendedName>
</protein>
<evidence type="ECO:0000313" key="4">
    <source>
        <dbReference type="Proteomes" id="UP000019402"/>
    </source>
</evidence>
<organism evidence="3 4">
    <name type="scientific">Saccharicrinis fermentans DSM 9555 = JCM 21142</name>
    <dbReference type="NCBI Taxonomy" id="869213"/>
    <lineage>
        <taxon>Bacteria</taxon>
        <taxon>Pseudomonadati</taxon>
        <taxon>Bacteroidota</taxon>
        <taxon>Bacteroidia</taxon>
        <taxon>Marinilabiliales</taxon>
        <taxon>Marinilabiliaceae</taxon>
        <taxon>Saccharicrinis</taxon>
    </lineage>
</organism>
<accession>W7YD78</accession>
<name>W7YD78_9BACT</name>
<evidence type="ECO:0000313" key="3">
    <source>
        <dbReference type="EMBL" id="GAF05448.1"/>
    </source>
</evidence>
<gene>
    <name evidence="3" type="ORF">JCM21142_104183</name>
</gene>
<feature type="region of interest" description="Disordered" evidence="1">
    <location>
        <begin position="1"/>
        <end position="27"/>
    </location>
</feature>